<dbReference type="AlphaFoldDB" id="A0A101IHY0"/>
<reference evidence="13" key="1">
    <citation type="journal article" date="2015" name="MBio">
        <title>Genome-resolved metagenomic analysis reveals roles for candidate phyla and other microbial community members in biogeochemical transformations in oil reservoirs.</title>
        <authorList>
            <person name="Hu P."/>
            <person name="Tom L."/>
            <person name="Singh A."/>
            <person name="Thomas B.C."/>
            <person name="Baker B.J."/>
            <person name="Piceno Y.M."/>
            <person name="Andersen G.L."/>
            <person name="Banfield J.F."/>
        </authorList>
    </citation>
    <scope>NUCLEOTIDE SEQUENCE [LARGE SCALE GENOMIC DNA]</scope>
    <source>
        <strain evidence="13">56_747</strain>
    </source>
</reference>
<dbReference type="GO" id="GO:0045333">
    <property type="term" value="P:cellular respiration"/>
    <property type="evidence" value="ECO:0007669"/>
    <property type="project" value="UniProtKB-ARBA"/>
</dbReference>
<evidence type="ECO:0000259" key="11">
    <source>
        <dbReference type="Pfam" id="PF12367"/>
    </source>
</evidence>
<dbReference type="EMBL" id="LGHB01000033">
    <property type="protein sequence ID" value="KUK95513.1"/>
    <property type="molecule type" value="Genomic_DNA"/>
</dbReference>
<evidence type="ECO:0000256" key="3">
    <source>
        <dbReference type="ARBA" id="ARBA00001966"/>
    </source>
</evidence>
<dbReference type="EMBL" id="LGFT01000034">
    <property type="protein sequence ID" value="KUK44108.1"/>
    <property type="molecule type" value="Genomic_DNA"/>
</dbReference>
<dbReference type="PANTHER" id="PTHR48084:SF4">
    <property type="entry name" value="2-OXOGLUTARATE OXIDOREDUCTASE SUBUNIT KORB"/>
    <property type="match status" value="1"/>
</dbReference>
<dbReference type="InterPro" id="IPR032686">
    <property type="entry name" value="PFO_beta_C"/>
</dbReference>
<evidence type="ECO:0000256" key="7">
    <source>
        <dbReference type="ARBA" id="ARBA00023004"/>
    </source>
</evidence>
<evidence type="ECO:0000259" key="10">
    <source>
        <dbReference type="Pfam" id="PF02775"/>
    </source>
</evidence>
<dbReference type="Proteomes" id="UP000053961">
    <property type="component" value="Unassembled WGS sequence"/>
</dbReference>
<gene>
    <name evidence="12" type="ORF">XD72_1498</name>
    <name evidence="13" type="ORF">XE07_1769</name>
</gene>
<feature type="domain" description="Thiamine pyrophosphate enzyme TPP-binding" evidence="10">
    <location>
        <begin position="51"/>
        <end position="198"/>
    </location>
</feature>
<evidence type="ECO:0000313" key="14">
    <source>
        <dbReference type="Proteomes" id="UP000053961"/>
    </source>
</evidence>
<dbReference type="CDD" id="cd03375">
    <property type="entry name" value="TPP_OGFOR"/>
    <property type="match status" value="1"/>
</dbReference>
<evidence type="ECO:0000256" key="9">
    <source>
        <dbReference type="ARBA" id="ARBA00023052"/>
    </source>
</evidence>
<dbReference type="Proteomes" id="UP000057043">
    <property type="component" value="Unassembled WGS sequence"/>
</dbReference>
<dbReference type="InterPro" id="IPR011766">
    <property type="entry name" value="TPP_enzyme_TPP-bd"/>
</dbReference>
<proteinExistence type="predicted"/>
<evidence type="ECO:0000313" key="12">
    <source>
        <dbReference type="EMBL" id="KUK44108.1"/>
    </source>
</evidence>
<evidence type="ECO:0000256" key="8">
    <source>
        <dbReference type="ARBA" id="ARBA00023014"/>
    </source>
</evidence>
<dbReference type="GO" id="GO:0044272">
    <property type="term" value="P:sulfur compound biosynthetic process"/>
    <property type="evidence" value="ECO:0007669"/>
    <property type="project" value="UniProtKB-ARBA"/>
</dbReference>
<comment type="cofactor">
    <cofactor evidence="1">
        <name>Mg(2+)</name>
        <dbReference type="ChEBI" id="CHEBI:18420"/>
    </cofactor>
</comment>
<protein>
    <submittedName>
        <fullName evidence="13">2-oxoglutarate ferredoxin oxidoreductase beta subunit</fullName>
    </submittedName>
</protein>
<dbReference type="GO" id="GO:0051536">
    <property type="term" value="F:iron-sulfur cluster binding"/>
    <property type="evidence" value="ECO:0007669"/>
    <property type="project" value="UniProtKB-KW"/>
</dbReference>
<dbReference type="SUPFAM" id="SSF52518">
    <property type="entry name" value="Thiamin diphosphate-binding fold (THDP-binding)"/>
    <property type="match status" value="1"/>
</dbReference>
<keyword evidence="4" id="KW-0479">Metal-binding</keyword>
<name>A0A101IHY0_9EURY</name>
<evidence type="ECO:0000256" key="1">
    <source>
        <dbReference type="ARBA" id="ARBA00001946"/>
    </source>
</evidence>
<evidence type="ECO:0000313" key="13">
    <source>
        <dbReference type="EMBL" id="KUK95513.1"/>
    </source>
</evidence>
<dbReference type="Pfam" id="PF02775">
    <property type="entry name" value="TPP_enzyme_C"/>
    <property type="match status" value="1"/>
</dbReference>
<dbReference type="NCBIfam" id="TIGR02177">
    <property type="entry name" value="PorB_KorB"/>
    <property type="match status" value="1"/>
</dbReference>
<dbReference type="GO" id="GO:0016625">
    <property type="term" value="F:oxidoreductase activity, acting on the aldehyde or oxo group of donors, iron-sulfur protein as acceptor"/>
    <property type="evidence" value="ECO:0007669"/>
    <property type="project" value="UniProtKB-ARBA"/>
</dbReference>
<organism evidence="13 14">
    <name type="scientific">Methanothrix harundinacea</name>
    <dbReference type="NCBI Taxonomy" id="301375"/>
    <lineage>
        <taxon>Archaea</taxon>
        <taxon>Methanobacteriati</taxon>
        <taxon>Methanobacteriota</taxon>
        <taxon>Stenosarchaea group</taxon>
        <taxon>Methanomicrobia</taxon>
        <taxon>Methanotrichales</taxon>
        <taxon>Methanotrichaceae</taxon>
        <taxon>Methanothrix</taxon>
    </lineage>
</organism>
<evidence type="ECO:0000313" key="15">
    <source>
        <dbReference type="Proteomes" id="UP000057043"/>
    </source>
</evidence>
<evidence type="ECO:0000256" key="4">
    <source>
        <dbReference type="ARBA" id="ARBA00022723"/>
    </source>
</evidence>
<evidence type="ECO:0000256" key="6">
    <source>
        <dbReference type="ARBA" id="ARBA00023002"/>
    </source>
</evidence>
<keyword evidence="5" id="KW-0460">Magnesium</keyword>
<dbReference type="Gene3D" id="3.40.50.970">
    <property type="match status" value="1"/>
</dbReference>
<dbReference type="GO" id="GO:0030976">
    <property type="term" value="F:thiamine pyrophosphate binding"/>
    <property type="evidence" value="ECO:0007669"/>
    <property type="project" value="InterPro"/>
</dbReference>
<keyword evidence="6" id="KW-0560">Oxidoreductase</keyword>
<evidence type="ECO:0000256" key="2">
    <source>
        <dbReference type="ARBA" id="ARBA00001964"/>
    </source>
</evidence>
<keyword evidence="9" id="KW-0786">Thiamine pyrophosphate</keyword>
<comment type="cofactor">
    <cofactor evidence="3">
        <name>[4Fe-4S] cluster</name>
        <dbReference type="ChEBI" id="CHEBI:49883"/>
    </cofactor>
</comment>
<dbReference type="InterPro" id="IPR029061">
    <property type="entry name" value="THDP-binding"/>
</dbReference>
<comment type="cofactor">
    <cofactor evidence="2">
        <name>thiamine diphosphate</name>
        <dbReference type="ChEBI" id="CHEBI:58937"/>
    </cofactor>
</comment>
<keyword evidence="7" id="KW-0408">Iron</keyword>
<keyword evidence="8" id="KW-0411">Iron-sulfur</keyword>
<sequence>MKTKDLGTTAPNTWCPGCGNFAILNAIKPVLADLDEEGLVAIENVVLVSGIGCHGKIADYVNANSFYAIHGRTIPVATGIKLANPDLNVICFAGDGDAYAEGLDHLIFAAKRNIDITTIIHDNRVYGLTTGQYTPTSPSGFLGRSTPAGLEVPPINPLEIVFASGGSFVARGYSHGIELLKDIFREAILHRGFSFVDVLQVCATFFNLYDYYNERVYTLEEHDPRDRDRAEEKMREWDYNSDGPIPLGIFYREDASTFGDNFMKYNSKITDLEGRIRGALEGFL</sequence>
<dbReference type="PATRIC" id="fig|301375.6.peg.976"/>
<dbReference type="InterPro" id="IPR051457">
    <property type="entry name" value="2-oxoacid:Fd_oxidoreductase"/>
</dbReference>
<accession>A0A101IHY0</accession>
<dbReference type="PANTHER" id="PTHR48084">
    <property type="entry name" value="2-OXOGLUTARATE OXIDOREDUCTASE SUBUNIT KORB-RELATED"/>
    <property type="match status" value="1"/>
</dbReference>
<reference evidence="14 15" key="2">
    <citation type="journal article" date="2015" name="MBio">
        <title>Genome-Resolved Metagenomic Analysis Reveals Roles for Candidate Phyla and Other Microbial Community Members in Biogeochemical Transformations in Oil Reservoirs.</title>
        <authorList>
            <person name="Hu P."/>
            <person name="Tom L."/>
            <person name="Singh A."/>
            <person name="Thomas B.C."/>
            <person name="Baker B.J."/>
            <person name="Piceno Y.M."/>
            <person name="Andersen G.L."/>
            <person name="Banfield J.F."/>
        </authorList>
    </citation>
    <scope>NUCLEOTIDE SEQUENCE [LARGE SCALE GENOMIC DNA]</scope>
    <source>
        <strain evidence="12">57_489</strain>
    </source>
</reference>
<comment type="caution">
    <text evidence="13">The sequence shown here is derived from an EMBL/GenBank/DDBJ whole genome shotgun (WGS) entry which is preliminary data.</text>
</comment>
<dbReference type="GO" id="GO:0046872">
    <property type="term" value="F:metal ion binding"/>
    <property type="evidence" value="ECO:0007669"/>
    <property type="project" value="UniProtKB-KW"/>
</dbReference>
<dbReference type="InterPro" id="IPR011896">
    <property type="entry name" value="OFOB"/>
</dbReference>
<feature type="domain" description="Pyruvate ferredoxin oxidoreductase beta subunit C-terminal" evidence="11">
    <location>
        <begin position="202"/>
        <end position="266"/>
    </location>
</feature>
<evidence type="ECO:0000256" key="5">
    <source>
        <dbReference type="ARBA" id="ARBA00022842"/>
    </source>
</evidence>
<dbReference type="Pfam" id="PF12367">
    <property type="entry name" value="PFO_beta_C"/>
    <property type="match status" value="1"/>
</dbReference>
<dbReference type="GO" id="GO:0006082">
    <property type="term" value="P:organic acid metabolic process"/>
    <property type="evidence" value="ECO:0007669"/>
    <property type="project" value="UniProtKB-ARBA"/>
</dbReference>